<evidence type="ECO:0000313" key="5">
    <source>
        <dbReference type="EMBL" id="JAC10396.1"/>
    </source>
</evidence>
<proteinExistence type="evidence at transcript level"/>
<comment type="subcellular location">
    <subcellularLocation>
        <location evidence="1">Mitochondrion</location>
    </subcellularLocation>
</comment>
<dbReference type="AlphaFoldDB" id="A0A023EM74"/>
<dbReference type="OrthoDB" id="2017544at2759"/>
<organism evidence="5">
    <name type="scientific">Aedes albopictus</name>
    <name type="common">Asian tiger mosquito</name>
    <name type="synonym">Stegomyia albopicta</name>
    <dbReference type="NCBI Taxonomy" id="7160"/>
    <lineage>
        <taxon>Eukaryota</taxon>
        <taxon>Metazoa</taxon>
        <taxon>Ecdysozoa</taxon>
        <taxon>Arthropoda</taxon>
        <taxon>Hexapoda</taxon>
        <taxon>Insecta</taxon>
        <taxon>Pterygota</taxon>
        <taxon>Neoptera</taxon>
        <taxon>Endopterygota</taxon>
        <taxon>Diptera</taxon>
        <taxon>Nematocera</taxon>
        <taxon>Culicoidea</taxon>
        <taxon>Culicidae</taxon>
        <taxon>Culicinae</taxon>
        <taxon>Aedini</taxon>
        <taxon>Aedes</taxon>
        <taxon>Stegomyia</taxon>
    </lineage>
</organism>
<dbReference type="InterPro" id="IPR049083">
    <property type="entry name" value="TACO1_YebC_N"/>
</dbReference>
<name>A0A023EM74_AEDAL</name>
<dbReference type="OMA" id="AQWKVKH"/>
<dbReference type="Gene3D" id="1.10.10.200">
    <property type="match status" value="1"/>
</dbReference>
<dbReference type="FunFam" id="1.10.10.200:FF:000002">
    <property type="entry name" value="Probable transcriptional regulatory protein CLM62_37755"/>
    <property type="match status" value="1"/>
</dbReference>
<dbReference type="VEuPathDB" id="VectorBase:AALFPA_073334"/>
<feature type="domain" description="TACO1/YebC-like second and third" evidence="3">
    <location>
        <begin position="113"/>
        <end position="272"/>
    </location>
</feature>
<dbReference type="InterPro" id="IPR029072">
    <property type="entry name" value="YebC-like"/>
</dbReference>
<dbReference type="Gene3D" id="3.30.70.980">
    <property type="match status" value="2"/>
</dbReference>
<dbReference type="InterPro" id="IPR017856">
    <property type="entry name" value="Integrase-like_N"/>
</dbReference>
<evidence type="ECO:0000259" key="3">
    <source>
        <dbReference type="Pfam" id="PF01709"/>
    </source>
</evidence>
<dbReference type="GO" id="GO:0005739">
    <property type="term" value="C:mitochondrion"/>
    <property type="evidence" value="ECO:0007669"/>
    <property type="project" value="UniProtKB-SubCell"/>
</dbReference>
<dbReference type="InterPro" id="IPR026564">
    <property type="entry name" value="Transcrip_reg_TACO1-like_dom3"/>
</dbReference>
<dbReference type="Pfam" id="PF01709">
    <property type="entry name" value="Transcrip_reg"/>
    <property type="match status" value="1"/>
</dbReference>
<accession>A0A023EM74</accession>
<comment type="similarity">
    <text evidence="2">Belongs to the TACO1 family.</text>
</comment>
<dbReference type="VEuPathDB" id="VectorBase:AALF018077"/>
<dbReference type="InterPro" id="IPR002876">
    <property type="entry name" value="Transcrip_reg_TACO1-like"/>
</dbReference>
<dbReference type="EMBL" id="GAPW01003202">
    <property type="protein sequence ID" value="JAC10396.1"/>
    <property type="molecule type" value="mRNA"/>
</dbReference>
<evidence type="ECO:0000259" key="4">
    <source>
        <dbReference type="Pfam" id="PF20772"/>
    </source>
</evidence>
<evidence type="ECO:0000256" key="2">
    <source>
        <dbReference type="ARBA" id="ARBA00008724"/>
    </source>
</evidence>
<dbReference type="Pfam" id="PF20772">
    <property type="entry name" value="TACO1_YebC_N"/>
    <property type="match status" value="1"/>
</dbReference>
<dbReference type="SUPFAM" id="SSF75625">
    <property type="entry name" value="YebC-like"/>
    <property type="match status" value="1"/>
</dbReference>
<dbReference type="PANTHER" id="PTHR12532">
    <property type="entry name" value="TRANSLATIONAL ACTIVATOR OF CYTOCHROME C OXIDASE 1"/>
    <property type="match status" value="1"/>
</dbReference>
<feature type="domain" description="TACO1/YebC-like N-terminal" evidence="4">
    <location>
        <begin position="37"/>
        <end position="107"/>
    </location>
</feature>
<sequence length="276" mass="31316">MFKSLRFVVRCSPILRQPVLGPVRNLHITPLNQAGHSKWQNIRHIKALNDGRKSVLFIKLSRQIRLAIQAGGANPAVNNTLRAAIDEALKKNMPNSTIQGILKKASQSSSQLKKFTVEIKAFDQINVICVLYTDRFTQIKMEIATQLRKNFSMFNDVKHLFDEQGYIEAILKTEASADELLSVCTEHAIEVGAEDVEVMSEDSKLLRFICDPTQIDRVKTQLEKLGYSIEHNEHAFFPKSTIKLNPDAMEAYEKLKEKLKAVDGVEDIYDNVEVVY</sequence>
<dbReference type="InterPro" id="IPR048300">
    <property type="entry name" value="TACO1_YebC-like_2nd/3rd_dom"/>
</dbReference>
<dbReference type="PANTHER" id="PTHR12532:SF0">
    <property type="entry name" value="TRANSLATIONAL ACTIVATOR OF CYTOCHROME C OXIDASE 1"/>
    <property type="match status" value="1"/>
</dbReference>
<dbReference type="VEuPathDB" id="VectorBase:AALC636_034308"/>
<protein>
    <submittedName>
        <fullName evidence="5">Putative transcriptional regulator</fullName>
    </submittedName>
</protein>
<reference evidence="5" key="1">
    <citation type="journal article" date="2014" name="PLoS Negl. Trop. Dis.">
        <title>Identification and characterization of seminal fluid proteins in the Asian tiger mosquito, Aedes albopictus.</title>
        <authorList>
            <person name="Boes K.E."/>
            <person name="Ribeiro J.M."/>
            <person name="Wong A."/>
            <person name="Harrington L.C."/>
            <person name="Wolfner M.F."/>
            <person name="Sirot L.K."/>
        </authorList>
    </citation>
    <scope>NUCLEOTIDE SEQUENCE</scope>
    <source>
        <tissue evidence="5">Reproductive organs</tissue>
    </source>
</reference>
<evidence type="ECO:0000256" key="1">
    <source>
        <dbReference type="ARBA" id="ARBA00004173"/>
    </source>
</evidence>